<feature type="domain" description="HAMP" evidence="12">
    <location>
        <begin position="168"/>
        <end position="218"/>
    </location>
</feature>
<dbReference type="AlphaFoldDB" id="A0A399EUE3"/>
<dbReference type="Proteomes" id="UP000265800">
    <property type="component" value="Unassembled WGS sequence"/>
</dbReference>
<name>A0A399EUE3_9DEIN</name>
<proteinExistence type="predicted"/>
<evidence type="ECO:0000256" key="6">
    <source>
        <dbReference type="ARBA" id="ARBA00022692"/>
    </source>
</evidence>
<keyword evidence="6 10" id="KW-0812">Transmembrane</keyword>
<evidence type="ECO:0000256" key="5">
    <source>
        <dbReference type="ARBA" id="ARBA00022679"/>
    </source>
</evidence>
<evidence type="ECO:0000313" key="13">
    <source>
        <dbReference type="EMBL" id="RIH87223.1"/>
    </source>
</evidence>
<dbReference type="PROSITE" id="PS50109">
    <property type="entry name" value="HIS_KIN"/>
    <property type="match status" value="1"/>
</dbReference>
<evidence type="ECO:0000256" key="3">
    <source>
        <dbReference type="ARBA" id="ARBA00012438"/>
    </source>
</evidence>
<keyword evidence="4" id="KW-0597">Phosphoprotein</keyword>
<evidence type="ECO:0000256" key="10">
    <source>
        <dbReference type="SAM" id="Phobius"/>
    </source>
</evidence>
<keyword evidence="7" id="KW-0418">Kinase</keyword>
<dbReference type="GO" id="GO:0005886">
    <property type="term" value="C:plasma membrane"/>
    <property type="evidence" value="ECO:0007669"/>
    <property type="project" value="TreeGrafter"/>
</dbReference>
<keyword evidence="14" id="KW-1185">Reference proteome</keyword>
<dbReference type="EC" id="2.7.13.3" evidence="3"/>
<dbReference type="EMBL" id="QWKZ01000024">
    <property type="protein sequence ID" value="RIH87223.1"/>
    <property type="molecule type" value="Genomic_DNA"/>
</dbReference>
<dbReference type="Pfam" id="PF00512">
    <property type="entry name" value="HisKA"/>
    <property type="match status" value="1"/>
</dbReference>
<comment type="caution">
    <text evidence="13">The sequence shown here is derived from an EMBL/GenBank/DDBJ whole genome shotgun (WGS) entry which is preliminary data.</text>
</comment>
<dbReference type="SUPFAM" id="SSF47384">
    <property type="entry name" value="Homodimeric domain of signal transducing histidine kinase"/>
    <property type="match status" value="1"/>
</dbReference>
<dbReference type="PANTHER" id="PTHR45436">
    <property type="entry name" value="SENSOR HISTIDINE KINASE YKOH"/>
    <property type="match status" value="1"/>
</dbReference>
<evidence type="ECO:0000313" key="14">
    <source>
        <dbReference type="Proteomes" id="UP000265800"/>
    </source>
</evidence>
<evidence type="ECO:0000259" key="11">
    <source>
        <dbReference type="PROSITE" id="PS50109"/>
    </source>
</evidence>
<dbReference type="OrthoDB" id="25947at2"/>
<dbReference type="Gene3D" id="6.10.340.10">
    <property type="match status" value="1"/>
</dbReference>
<comment type="catalytic activity">
    <reaction evidence="1">
        <text>ATP + protein L-histidine = ADP + protein N-phospho-L-histidine.</text>
        <dbReference type="EC" id="2.7.13.3"/>
    </reaction>
</comment>
<sequence>MKLRLRLALLAFGLTAGGLALGLGGLYFLLQKQALAQMDQALESLARSILKAALADPKHHLSPEAEDELTQEEGISSALVYQDGRLHYASGALDVPEPLDEDGLRRGWGRASRNGWRVHTLSAQGLTVQVGRPLAPLENSLMLYVELAAPLGVLLGLLAGGVAWIWTGQALKNLEGLAQAARGFSEEAEVPLYQGQDEVAELARSFAELLGRLRAQRRWERQFLAFSAHELRTPIAAFRASLEAAMLRGVLGPAQIGRLHREALRLERLAQNLLALSRAEAGEVRPQALDLADLLREAYDRFQPLALERGFDLRLEARAVWVWADPGLLEQALGNLLSNALWHGRPGEVGLFCGADGEEAWLEVTNAIAAGQGSAAEGLGLRVVRAVAQSLGGRFELSLGSFARARLVLPLQLGFSPFFQDGAGGRKDPKR</sequence>
<dbReference type="SMART" id="SM00388">
    <property type="entry name" value="HisKA"/>
    <property type="match status" value="1"/>
</dbReference>
<organism evidence="13 14">
    <name type="scientific">Meiothermus luteus</name>
    <dbReference type="NCBI Taxonomy" id="2026184"/>
    <lineage>
        <taxon>Bacteria</taxon>
        <taxon>Thermotogati</taxon>
        <taxon>Deinococcota</taxon>
        <taxon>Deinococci</taxon>
        <taxon>Thermales</taxon>
        <taxon>Thermaceae</taxon>
        <taxon>Meiothermus</taxon>
    </lineage>
</organism>
<keyword evidence="5 13" id="KW-0808">Transferase</keyword>
<dbReference type="InterPro" id="IPR003661">
    <property type="entry name" value="HisK_dim/P_dom"/>
</dbReference>
<feature type="transmembrane region" description="Helical" evidence="10">
    <location>
        <begin position="7"/>
        <end position="30"/>
    </location>
</feature>
<gene>
    <name evidence="13" type="primary">creC_1</name>
    <name evidence="13" type="ORF">Mlute_01038</name>
</gene>
<protein>
    <recommendedName>
        <fullName evidence="3">histidine kinase</fullName>
        <ecNumber evidence="3">2.7.13.3</ecNumber>
    </recommendedName>
</protein>
<dbReference type="InterPro" id="IPR005467">
    <property type="entry name" value="His_kinase_dom"/>
</dbReference>
<dbReference type="GO" id="GO:0000155">
    <property type="term" value="F:phosphorelay sensor kinase activity"/>
    <property type="evidence" value="ECO:0007669"/>
    <property type="project" value="InterPro"/>
</dbReference>
<dbReference type="SUPFAM" id="SSF55874">
    <property type="entry name" value="ATPase domain of HSP90 chaperone/DNA topoisomerase II/histidine kinase"/>
    <property type="match status" value="1"/>
</dbReference>
<keyword evidence="8 10" id="KW-1133">Transmembrane helix</keyword>
<evidence type="ECO:0000256" key="7">
    <source>
        <dbReference type="ARBA" id="ARBA00022777"/>
    </source>
</evidence>
<dbReference type="PANTHER" id="PTHR45436:SF5">
    <property type="entry name" value="SENSOR HISTIDINE KINASE TRCS"/>
    <property type="match status" value="1"/>
</dbReference>
<keyword evidence="10" id="KW-0472">Membrane</keyword>
<dbReference type="InterPro" id="IPR036890">
    <property type="entry name" value="HATPase_C_sf"/>
</dbReference>
<reference evidence="13 14" key="1">
    <citation type="submission" date="2018-08" db="EMBL/GenBank/DDBJ databases">
        <title>Meiothermus luteus KCTC 52599 genome sequencing project.</title>
        <authorList>
            <person name="Da Costa M.S."/>
            <person name="Albuquerque L."/>
            <person name="Raposo P."/>
            <person name="Froufe H.J.C."/>
            <person name="Barroso C.S."/>
            <person name="Egas C."/>
        </authorList>
    </citation>
    <scope>NUCLEOTIDE SEQUENCE [LARGE SCALE GENOMIC DNA]</scope>
    <source>
        <strain evidence="13 14">KCTC 52599</strain>
    </source>
</reference>
<dbReference type="CDD" id="cd00082">
    <property type="entry name" value="HisKA"/>
    <property type="match status" value="1"/>
</dbReference>
<dbReference type="InterPro" id="IPR036097">
    <property type="entry name" value="HisK_dim/P_sf"/>
</dbReference>
<dbReference type="RefSeq" id="WP_119359700.1">
    <property type="nucleotide sequence ID" value="NZ_QWKZ01000024.1"/>
</dbReference>
<dbReference type="Gene3D" id="1.10.287.130">
    <property type="match status" value="1"/>
</dbReference>
<keyword evidence="9" id="KW-0902">Two-component regulatory system</keyword>
<dbReference type="SMART" id="SM00387">
    <property type="entry name" value="HATPase_c"/>
    <property type="match status" value="1"/>
</dbReference>
<dbReference type="InterPro" id="IPR003594">
    <property type="entry name" value="HATPase_dom"/>
</dbReference>
<evidence type="ECO:0000256" key="9">
    <source>
        <dbReference type="ARBA" id="ARBA00023012"/>
    </source>
</evidence>
<evidence type="ECO:0000256" key="1">
    <source>
        <dbReference type="ARBA" id="ARBA00000085"/>
    </source>
</evidence>
<dbReference type="InterPro" id="IPR050428">
    <property type="entry name" value="TCS_sensor_his_kinase"/>
</dbReference>
<dbReference type="InterPro" id="IPR003660">
    <property type="entry name" value="HAMP_dom"/>
</dbReference>
<evidence type="ECO:0000256" key="8">
    <source>
        <dbReference type="ARBA" id="ARBA00022989"/>
    </source>
</evidence>
<evidence type="ECO:0000256" key="2">
    <source>
        <dbReference type="ARBA" id="ARBA00004370"/>
    </source>
</evidence>
<dbReference type="PROSITE" id="PS50885">
    <property type="entry name" value="HAMP"/>
    <property type="match status" value="1"/>
</dbReference>
<evidence type="ECO:0000256" key="4">
    <source>
        <dbReference type="ARBA" id="ARBA00022553"/>
    </source>
</evidence>
<evidence type="ECO:0000259" key="12">
    <source>
        <dbReference type="PROSITE" id="PS50885"/>
    </source>
</evidence>
<dbReference type="Gene3D" id="3.30.565.10">
    <property type="entry name" value="Histidine kinase-like ATPase, C-terminal domain"/>
    <property type="match status" value="1"/>
</dbReference>
<feature type="domain" description="Histidine kinase" evidence="11">
    <location>
        <begin position="226"/>
        <end position="413"/>
    </location>
</feature>
<accession>A0A399EUE3</accession>
<comment type="subcellular location">
    <subcellularLocation>
        <location evidence="2">Membrane</location>
    </subcellularLocation>
</comment>